<dbReference type="REBASE" id="470010">
    <property type="entry name" value="S.Cgl1191ORF11650P"/>
</dbReference>
<dbReference type="Proteomes" id="UP000617681">
    <property type="component" value="Chromosome"/>
</dbReference>
<evidence type="ECO:0000313" key="3">
    <source>
        <dbReference type="EMBL" id="QRP70388.1"/>
    </source>
</evidence>
<proteinExistence type="predicted"/>
<keyword evidence="2" id="KW-0238">DNA-binding</keyword>
<dbReference type="SUPFAM" id="SSF116734">
    <property type="entry name" value="DNA methylase specificity domain"/>
    <property type="match status" value="2"/>
</dbReference>
<reference evidence="3" key="1">
    <citation type="submission" date="2021-02" db="EMBL/GenBank/DDBJ databases">
        <title>FDA dAtabase for Regulatory Grade micrObial Sequences (FDA-ARGOS): Supporting development and validation of Infectious Disease Dx tests.</title>
        <authorList>
            <person name="Sproer C."/>
            <person name="Gronow S."/>
            <person name="Severitt S."/>
            <person name="Schroder I."/>
            <person name="Tallon L."/>
            <person name="Sadzewicz L."/>
            <person name="Zhao X."/>
            <person name="Boylan J."/>
            <person name="Ott S."/>
            <person name="Bowen H."/>
            <person name="Vavikolanu K."/>
            <person name="Mehta A."/>
            <person name="Aluvathingal J."/>
            <person name="Nadendla S."/>
            <person name="Lowell S."/>
            <person name="Myers T."/>
            <person name="Yan Y."/>
            <person name="Sichtig H."/>
        </authorList>
    </citation>
    <scope>NUCLEOTIDE SEQUENCE</scope>
    <source>
        <strain evidence="3">FDAARGOS_1191</strain>
    </source>
</reference>
<dbReference type="PANTHER" id="PTHR43140">
    <property type="entry name" value="TYPE-1 RESTRICTION ENZYME ECOKI SPECIFICITY PROTEIN"/>
    <property type="match status" value="1"/>
</dbReference>
<dbReference type="GO" id="GO:0003677">
    <property type="term" value="F:DNA binding"/>
    <property type="evidence" value="ECO:0007669"/>
    <property type="project" value="UniProtKB-KW"/>
</dbReference>
<keyword evidence="1" id="KW-0680">Restriction system</keyword>
<evidence type="ECO:0000256" key="1">
    <source>
        <dbReference type="ARBA" id="ARBA00022747"/>
    </source>
</evidence>
<dbReference type="RefSeq" id="WP_005393408.1">
    <property type="nucleotide sequence ID" value="NZ_CP069534.1"/>
</dbReference>
<dbReference type="InterPro" id="IPR044946">
    <property type="entry name" value="Restrct_endonuc_typeI_TRD_sf"/>
</dbReference>
<dbReference type="GO" id="GO:0009307">
    <property type="term" value="P:DNA restriction-modification system"/>
    <property type="evidence" value="ECO:0007669"/>
    <property type="project" value="UniProtKB-KW"/>
</dbReference>
<gene>
    <name evidence="3" type="ORF">I6J21_11645</name>
</gene>
<keyword evidence="3" id="KW-0378">Hydrolase</keyword>
<dbReference type="PANTHER" id="PTHR43140:SF1">
    <property type="entry name" value="TYPE I RESTRICTION ENZYME ECOKI SPECIFICITY SUBUNIT"/>
    <property type="match status" value="1"/>
</dbReference>
<dbReference type="Gene3D" id="3.90.220.20">
    <property type="entry name" value="DNA methylase specificity domains"/>
    <property type="match status" value="2"/>
</dbReference>
<sequence>MEVYEHYKDSGVPWIDKIPQLWTVDRFSMSFKFSRGLDIKKRDLEAAGIPVLSYGQIHAKHNPVVTISPDLVRFIPADKIGGGNLEDARLREGDLVFADTSEDVHGAGNFSRSDGSQMIHAGYHTLLARPRETYEHKYFAYLFSSEAWRHQIRRAVQGVKVYSITQGVFKHAQLLRPPVETQDAIVAFLDAKTAEIDVVVEKLRRQRALLERYKRELIAHTVTKGLNPESPMKDSEYEFIGTYPADWQNRPLFDICDQVKLDNSELQTIVALQFKNGSIIAKPDWDDSPQSLDILSGYTLVSPGMIVINGLNLNYDFKTKRIGLVKNNGAITSAYIVISPHRDIESRYLNYLFKSIDAQKALHGMTEGVRKILNWKDIRRLTLPMPNSSQQIAIANYLDTKTAEIDSLIANIDRQIALLGAYRKQVINDVVTGKVRVSEEVA</sequence>
<name>A0AAX1L854_9CORY</name>
<evidence type="ECO:0000313" key="4">
    <source>
        <dbReference type="Proteomes" id="UP000617681"/>
    </source>
</evidence>
<evidence type="ECO:0000256" key="2">
    <source>
        <dbReference type="ARBA" id="ARBA00023125"/>
    </source>
</evidence>
<protein>
    <submittedName>
        <fullName evidence="3">Restriction endonuclease subunit S</fullName>
    </submittedName>
</protein>
<dbReference type="AlphaFoldDB" id="A0AAX1L854"/>
<dbReference type="InterPro" id="IPR051212">
    <property type="entry name" value="Type-I_RE_S_subunit"/>
</dbReference>
<keyword evidence="3" id="KW-0540">Nuclease</keyword>
<keyword evidence="3" id="KW-0255">Endonuclease</keyword>
<accession>A0AAX1L854</accession>
<dbReference type="GO" id="GO:0004519">
    <property type="term" value="F:endonuclease activity"/>
    <property type="evidence" value="ECO:0007669"/>
    <property type="project" value="UniProtKB-KW"/>
</dbReference>
<dbReference type="EMBL" id="CP069534">
    <property type="protein sequence ID" value="QRP70388.1"/>
    <property type="molecule type" value="Genomic_DNA"/>
</dbReference>
<dbReference type="CDD" id="cd16961">
    <property type="entry name" value="RMtype1_S_TRD-CR_like"/>
    <property type="match status" value="1"/>
</dbReference>
<organism evidence="3 4">
    <name type="scientific">Corynebacterium glucuronolyticum</name>
    <dbReference type="NCBI Taxonomy" id="39791"/>
    <lineage>
        <taxon>Bacteria</taxon>
        <taxon>Bacillati</taxon>
        <taxon>Actinomycetota</taxon>
        <taxon>Actinomycetes</taxon>
        <taxon>Mycobacteriales</taxon>
        <taxon>Corynebacteriaceae</taxon>
        <taxon>Corynebacterium</taxon>
    </lineage>
</organism>